<evidence type="ECO:0000259" key="2">
    <source>
        <dbReference type="Pfam" id="PF21722"/>
    </source>
</evidence>
<reference evidence="3" key="1">
    <citation type="journal article" date="2014" name="Int. J. Syst. Evol. Microbiol.">
        <title>Complete genome sequence of Corynebacterium casei LMG S-19264T (=DSM 44701T), isolated from a smear-ripened cheese.</title>
        <authorList>
            <consortium name="US DOE Joint Genome Institute (JGI-PGF)"/>
            <person name="Walter F."/>
            <person name="Albersmeier A."/>
            <person name="Kalinowski J."/>
            <person name="Ruckert C."/>
        </authorList>
    </citation>
    <scope>NUCLEOTIDE SEQUENCE</scope>
    <source>
        <strain evidence="3">CCM 7905</strain>
    </source>
</reference>
<comment type="caution">
    <text evidence="3">The sequence shown here is derived from an EMBL/GenBank/DDBJ whole genome shotgun (WGS) entry which is preliminary data.</text>
</comment>
<dbReference type="EMBL" id="BMCU01000002">
    <property type="protein sequence ID" value="GGG03869.1"/>
    <property type="molecule type" value="Genomic_DNA"/>
</dbReference>
<evidence type="ECO:0000313" key="4">
    <source>
        <dbReference type="Proteomes" id="UP000654257"/>
    </source>
</evidence>
<dbReference type="Proteomes" id="UP000654257">
    <property type="component" value="Unassembled WGS sequence"/>
</dbReference>
<dbReference type="AlphaFoldDB" id="A0A917FTL3"/>
<protein>
    <recommendedName>
        <fullName evidence="2">Glycine-rich domain-containing protein</fullName>
    </recommendedName>
</protein>
<evidence type="ECO:0000313" key="3">
    <source>
        <dbReference type="EMBL" id="GGG03869.1"/>
    </source>
</evidence>
<name>A0A917FTL3_9NOCA</name>
<feature type="compositionally biased region" description="Gly residues" evidence="1">
    <location>
        <begin position="265"/>
        <end position="281"/>
    </location>
</feature>
<dbReference type="InterPro" id="IPR049304">
    <property type="entry name" value="Gly_rich_dom"/>
</dbReference>
<reference evidence="3" key="2">
    <citation type="submission" date="2020-09" db="EMBL/GenBank/DDBJ databases">
        <authorList>
            <person name="Sun Q."/>
            <person name="Sedlacek I."/>
        </authorList>
    </citation>
    <scope>NUCLEOTIDE SEQUENCE</scope>
    <source>
        <strain evidence="3">CCM 7905</strain>
    </source>
</reference>
<feature type="compositionally biased region" description="Gly residues" evidence="1">
    <location>
        <begin position="238"/>
        <end position="247"/>
    </location>
</feature>
<feature type="domain" description="Glycine-rich" evidence="2">
    <location>
        <begin position="129"/>
        <end position="349"/>
    </location>
</feature>
<sequence length="357" mass="34365">MTSPDKPTPARSRNFNNLHTLQDYDQSSAASAANQDMFGLAEGARGNLLSNILGGFVNGIGGFIAQFFAGVFGLTGGFLDLVGGFIGVRNDAEDAVAQAGAVTADITELTNRVEALEGGTTTIRTYAFNSTWSRPPNLIELGVAVEGGGHSGRTGSTTRTGYGGDGGLSGGYRFQWFKGDTLTVVGATEDVVIGAGGATPSQAGGQSRFGNHIVSIPGIGAVLSIEGSTVSNSAAERGGSGGNGADGNTGIQLTGGQPGGSSAFGQGGTGGTTSGGTGGNGVNATISPLTRGNGGSGGGGGGTGVFGINGGRGGNGAYPSGGGGGGGGRSAFGTSDGPGGIASDGRVTIIEITSGAA</sequence>
<organism evidence="3 4">
    <name type="scientific">Rhodococcoides trifolii</name>
    <dbReference type="NCBI Taxonomy" id="908250"/>
    <lineage>
        <taxon>Bacteria</taxon>
        <taxon>Bacillati</taxon>
        <taxon>Actinomycetota</taxon>
        <taxon>Actinomycetes</taxon>
        <taxon>Mycobacteriales</taxon>
        <taxon>Nocardiaceae</taxon>
        <taxon>Rhodococcoides</taxon>
    </lineage>
</organism>
<keyword evidence="4" id="KW-1185">Reference proteome</keyword>
<proteinExistence type="predicted"/>
<feature type="compositionally biased region" description="Gly residues" evidence="1">
    <location>
        <begin position="319"/>
        <end position="342"/>
    </location>
</feature>
<dbReference type="RefSeq" id="WP_188544421.1">
    <property type="nucleotide sequence ID" value="NZ_BMCU01000002.1"/>
</dbReference>
<accession>A0A917FTL3</accession>
<gene>
    <name evidence="3" type="ORF">GCM10007304_17510</name>
</gene>
<dbReference type="Pfam" id="PF21722">
    <property type="entry name" value="Gly_rich_2"/>
    <property type="match status" value="1"/>
</dbReference>
<evidence type="ECO:0000256" key="1">
    <source>
        <dbReference type="SAM" id="MobiDB-lite"/>
    </source>
</evidence>
<feature type="region of interest" description="Disordered" evidence="1">
    <location>
        <begin position="319"/>
        <end position="344"/>
    </location>
</feature>
<feature type="region of interest" description="Disordered" evidence="1">
    <location>
        <begin position="232"/>
        <end position="298"/>
    </location>
</feature>